<proteinExistence type="predicted"/>
<dbReference type="Pfam" id="PF00753">
    <property type="entry name" value="Lactamase_B"/>
    <property type="match status" value="1"/>
</dbReference>
<dbReference type="KEGG" id="tho:SP60_01370"/>
<dbReference type="InterPro" id="IPR051453">
    <property type="entry name" value="MBL_Glyoxalase_II"/>
</dbReference>
<evidence type="ECO:0000313" key="6">
    <source>
        <dbReference type="EMBL" id="ALE53183.1"/>
    </source>
</evidence>
<evidence type="ECO:0000256" key="3">
    <source>
        <dbReference type="ARBA" id="ARBA00022801"/>
    </source>
</evidence>
<dbReference type="GO" id="GO:0046872">
    <property type="term" value="F:metal ion binding"/>
    <property type="evidence" value="ECO:0007669"/>
    <property type="project" value="UniProtKB-KW"/>
</dbReference>
<dbReference type="GO" id="GO:0016787">
    <property type="term" value="F:hydrolase activity"/>
    <property type="evidence" value="ECO:0007669"/>
    <property type="project" value="UniProtKB-KW"/>
</dbReference>
<dbReference type="STRING" id="1705394.SP60_01370"/>
<dbReference type="PANTHER" id="PTHR46233:SF3">
    <property type="entry name" value="HYDROXYACYLGLUTATHIONE HYDROLASE GLOC"/>
    <property type="match status" value="1"/>
</dbReference>
<evidence type="ECO:0000259" key="5">
    <source>
        <dbReference type="SMART" id="SM00849"/>
    </source>
</evidence>
<name>A0A0M4NIC1_9GAMM</name>
<dbReference type="SUPFAM" id="SSF56281">
    <property type="entry name" value="Metallo-hydrolase/oxidoreductase"/>
    <property type="match status" value="1"/>
</dbReference>
<gene>
    <name evidence="6" type="ORF">SP60_01370</name>
</gene>
<dbReference type="AlphaFoldDB" id="A0A0M4NIC1"/>
<protein>
    <submittedName>
        <fullName evidence="6">Beta-lactamase</fullName>
    </submittedName>
</protein>
<dbReference type="EMBL" id="CP010552">
    <property type="protein sequence ID" value="ALE53183.1"/>
    <property type="molecule type" value="Genomic_DNA"/>
</dbReference>
<accession>A0A0M4NIC1</accession>
<dbReference type="PANTHER" id="PTHR46233">
    <property type="entry name" value="HYDROXYACYLGLUTATHIONE HYDROLASE GLOC"/>
    <property type="match status" value="1"/>
</dbReference>
<evidence type="ECO:0000256" key="2">
    <source>
        <dbReference type="ARBA" id="ARBA00022723"/>
    </source>
</evidence>
<keyword evidence="3" id="KW-0378">Hydrolase</keyword>
<dbReference type="Gene3D" id="3.60.15.10">
    <property type="entry name" value="Ribonuclease Z/Hydroxyacylglutathione hydrolase-like"/>
    <property type="match status" value="1"/>
</dbReference>
<evidence type="ECO:0000313" key="7">
    <source>
        <dbReference type="Proteomes" id="UP000058020"/>
    </source>
</evidence>
<evidence type="ECO:0000256" key="4">
    <source>
        <dbReference type="ARBA" id="ARBA00022833"/>
    </source>
</evidence>
<keyword evidence="2" id="KW-0479">Metal-binding</keyword>
<feature type="domain" description="Metallo-beta-lactamase" evidence="5">
    <location>
        <begin position="11"/>
        <end position="172"/>
    </location>
</feature>
<dbReference type="Proteomes" id="UP000058020">
    <property type="component" value="Chromosome"/>
</dbReference>
<keyword evidence="4" id="KW-0862">Zinc</keyword>
<dbReference type="SMART" id="SM00849">
    <property type="entry name" value="Lactamase_B"/>
    <property type="match status" value="1"/>
</dbReference>
<reference evidence="6 7" key="1">
    <citation type="journal article" date="2015" name="Genome Announc.">
        <title>Genome Sequence of 'Candidatus Thioglobus autotrophica' Strain EF1, a Chemoautotroph from the SUP05 Clade of Marine Gammaproteobacteria.</title>
        <authorList>
            <person name="Shah V."/>
            <person name="Morris R.M."/>
        </authorList>
    </citation>
    <scope>NUCLEOTIDE SEQUENCE [LARGE SCALE GENOMIC DNA]</scope>
    <source>
        <strain evidence="6 7">EF1</strain>
    </source>
</reference>
<dbReference type="InterPro" id="IPR036866">
    <property type="entry name" value="RibonucZ/Hydroxyglut_hydro"/>
</dbReference>
<sequence>MEILYHIGALEDSIHFIFDHESKTCAIVDPAWDPQLFVDRIQDKGYTLTDIWLTHWHFDHTNAVDELVEMTGAKVTAGVNEMPYFQIETLPDTVEDGETIFIGKTAAKIINTPGHSAGGICLLLDGHIIVGDTLFVYGAGHCSLPGGNVRELYHSMQKLKTIDDNVMLHCGHDYGCKINTTMGEQKSGNAYLLLDNEADFVNFVNGMSQGLVPYPTGTLTLKEVQAML</sequence>
<dbReference type="InterPro" id="IPR001279">
    <property type="entry name" value="Metallo-B-lactamas"/>
</dbReference>
<keyword evidence="7" id="KW-1185">Reference proteome</keyword>
<organism evidence="6 7">
    <name type="scientific">Candidatus Thioglobus autotrophicus</name>
    <dbReference type="NCBI Taxonomy" id="1705394"/>
    <lineage>
        <taxon>Bacteria</taxon>
        <taxon>Pseudomonadati</taxon>
        <taxon>Pseudomonadota</taxon>
        <taxon>Gammaproteobacteria</taxon>
        <taxon>Candidatus Pseudothioglobaceae</taxon>
        <taxon>Candidatus Thioglobus</taxon>
    </lineage>
</organism>
<comment type="cofactor">
    <cofactor evidence="1">
        <name>Zn(2+)</name>
        <dbReference type="ChEBI" id="CHEBI:29105"/>
    </cofactor>
</comment>
<evidence type="ECO:0000256" key="1">
    <source>
        <dbReference type="ARBA" id="ARBA00001947"/>
    </source>
</evidence>